<feature type="region of interest" description="Disordered" evidence="1">
    <location>
        <begin position="152"/>
        <end position="188"/>
    </location>
</feature>
<feature type="compositionally biased region" description="Basic and acidic residues" evidence="1">
    <location>
        <begin position="163"/>
        <end position="173"/>
    </location>
</feature>
<name>A0A7S1FXI7_9STRA</name>
<accession>A0A7S1FXI7</accession>
<protein>
    <submittedName>
        <fullName evidence="2">Uncharacterized protein</fullName>
    </submittedName>
</protein>
<organism evidence="2">
    <name type="scientific">Corethron hystrix</name>
    <dbReference type="NCBI Taxonomy" id="216773"/>
    <lineage>
        <taxon>Eukaryota</taxon>
        <taxon>Sar</taxon>
        <taxon>Stramenopiles</taxon>
        <taxon>Ochrophyta</taxon>
        <taxon>Bacillariophyta</taxon>
        <taxon>Coscinodiscophyceae</taxon>
        <taxon>Corethrophycidae</taxon>
        <taxon>Corethrales</taxon>
        <taxon>Corethraceae</taxon>
        <taxon>Corethron</taxon>
    </lineage>
</organism>
<dbReference type="AlphaFoldDB" id="A0A7S1FXI7"/>
<evidence type="ECO:0000256" key="1">
    <source>
        <dbReference type="SAM" id="MobiDB-lite"/>
    </source>
</evidence>
<proteinExistence type="predicted"/>
<feature type="compositionally biased region" description="Low complexity" evidence="1">
    <location>
        <begin position="57"/>
        <end position="77"/>
    </location>
</feature>
<feature type="region of interest" description="Disordered" evidence="1">
    <location>
        <begin position="1"/>
        <end position="135"/>
    </location>
</feature>
<reference evidence="2" key="1">
    <citation type="submission" date="2021-01" db="EMBL/GenBank/DDBJ databases">
        <authorList>
            <person name="Corre E."/>
            <person name="Pelletier E."/>
            <person name="Niang G."/>
            <person name="Scheremetjew M."/>
            <person name="Finn R."/>
            <person name="Kale V."/>
            <person name="Holt S."/>
            <person name="Cochrane G."/>
            <person name="Meng A."/>
            <person name="Brown T."/>
            <person name="Cohen L."/>
        </authorList>
    </citation>
    <scope>NUCLEOTIDE SEQUENCE</scope>
    <source>
        <strain evidence="2">308</strain>
    </source>
</reference>
<feature type="compositionally biased region" description="Basic and acidic residues" evidence="1">
    <location>
        <begin position="1"/>
        <end position="24"/>
    </location>
</feature>
<feature type="compositionally biased region" description="Basic residues" evidence="1">
    <location>
        <begin position="152"/>
        <end position="162"/>
    </location>
</feature>
<gene>
    <name evidence="2" type="ORF">CHYS00102_LOCUS24186</name>
</gene>
<sequence length="215" mass="23191">MEGARDQPPPRREQREDVVRDELRPVAPRQAVGEVLQLEPGEEDEDGGALGMVLEQAAVVGSGSAVSSEGGPELGPELPEDAAGAPAHAPDREAAQGVHADVARQDAAARLVEEDRMEVLRGGTGRGVSAAPRRSWGGADLTWTEARRRCRASSIAKRRQKRERTVKITDRFGGRHPPSTRNDSTERRSSFGAFSLAPQSVPILGLLRQNSFIYS</sequence>
<evidence type="ECO:0000313" key="2">
    <source>
        <dbReference type="EMBL" id="CAD8896972.1"/>
    </source>
</evidence>
<dbReference type="EMBL" id="HBFR01033171">
    <property type="protein sequence ID" value="CAD8896972.1"/>
    <property type="molecule type" value="Transcribed_RNA"/>
</dbReference>